<protein>
    <submittedName>
        <fullName evidence="1">Uncharacterized protein</fullName>
    </submittedName>
</protein>
<dbReference type="AlphaFoldDB" id="A0AAE1AQS0"/>
<evidence type="ECO:0000313" key="1">
    <source>
        <dbReference type="EMBL" id="KAK3792138.1"/>
    </source>
</evidence>
<accession>A0AAE1AQS0</accession>
<gene>
    <name evidence="1" type="ORF">RRG08_055401</name>
</gene>
<reference evidence="1" key="1">
    <citation type="journal article" date="2023" name="G3 (Bethesda)">
        <title>A reference genome for the long-term kleptoplast-retaining sea slug Elysia crispata morphotype clarki.</title>
        <authorList>
            <person name="Eastman K.E."/>
            <person name="Pendleton A.L."/>
            <person name="Shaikh M.A."/>
            <person name="Suttiyut T."/>
            <person name="Ogas R."/>
            <person name="Tomko P."/>
            <person name="Gavelis G."/>
            <person name="Widhalm J.R."/>
            <person name="Wisecaver J.H."/>
        </authorList>
    </citation>
    <scope>NUCLEOTIDE SEQUENCE</scope>
    <source>
        <strain evidence="1">ECLA1</strain>
    </source>
</reference>
<proteinExistence type="predicted"/>
<sequence>MLAPRQVVWKFSHTLLVPEMVTRDTIGQLGRRPATHYGGQLMKVTIPAVSGVGKPCPSPQLVVVMSATLGSPVATVGAGCDEHNRASSTTDARDGEMECSKAKYEEVLSPTKVRSSLMTTVCLARTTAMFEAIGCRLEPAAVDSYEKRLPVS</sequence>
<comment type="caution">
    <text evidence="1">The sequence shown here is derived from an EMBL/GenBank/DDBJ whole genome shotgun (WGS) entry which is preliminary data.</text>
</comment>
<evidence type="ECO:0000313" key="2">
    <source>
        <dbReference type="Proteomes" id="UP001283361"/>
    </source>
</evidence>
<name>A0AAE1AQS0_9GAST</name>
<dbReference type="Proteomes" id="UP001283361">
    <property type="component" value="Unassembled WGS sequence"/>
</dbReference>
<keyword evidence="2" id="KW-1185">Reference proteome</keyword>
<dbReference type="EMBL" id="JAWDGP010001389">
    <property type="protein sequence ID" value="KAK3792138.1"/>
    <property type="molecule type" value="Genomic_DNA"/>
</dbReference>
<organism evidence="1 2">
    <name type="scientific">Elysia crispata</name>
    <name type="common">lettuce slug</name>
    <dbReference type="NCBI Taxonomy" id="231223"/>
    <lineage>
        <taxon>Eukaryota</taxon>
        <taxon>Metazoa</taxon>
        <taxon>Spiralia</taxon>
        <taxon>Lophotrochozoa</taxon>
        <taxon>Mollusca</taxon>
        <taxon>Gastropoda</taxon>
        <taxon>Heterobranchia</taxon>
        <taxon>Euthyneura</taxon>
        <taxon>Panpulmonata</taxon>
        <taxon>Sacoglossa</taxon>
        <taxon>Placobranchoidea</taxon>
        <taxon>Plakobranchidae</taxon>
        <taxon>Elysia</taxon>
    </lineage>
</organism>